<gene>
    <name evidence="5" type="ORF">ACFFJC_06800</name>
</gene>
<dbReference type="InterPro" id="IPR013815">
    <property type="entry name" value="ATP_grasp_subdomain_1"/>
</dbReference>
<reference evidence="5 6" key="1">
    <citation type="submission" date="2024-09" db="EMBL/GenBank/DDBJ databases">
        <authorList>
            <person name="Sun Q."/>
            <person name="Mori K."/>
        </authorList>
    </citation>
    <scope>NUCLEOTIDE SEQUENCE [LARGE SCALE GENOMIC DNA]</scope>
    <source>
        <strain evidence="5 6">CCM 7706</strain>
    </source>
</reference>
<dbReference type="PROSITE" id="PS50975">
    <property type="entry name" value="ATP_GRASP"/>
    <property type="match status" value="1"/>
</dbReference>
<evidence type="ECO:0000313" key="6">
    <source>
        <dbReference type="Proteomes" id="UP001589798"/>
    </source>
</evidence>
<comment type="similarity">
    <text evidence="1">Belongs to the D-alanine--D-alanine ligase family.</text>
</comment>
<evidence type="ECO:0000256" key="1">
    <source>
        <dbReference type="ARBA" id="ARBA00010871"/>
    </source>
</evidence>
<evidence type="ECO:0000256" key="3">
    <source>
        <dbReference type="PROSITE-ProRule" id="PRU00409"/>
    </source>
</evidence>
<dbReference type="PANTHER" id="PTHR23132">
    <property type="entry name" value="D-ALANINE--D-ALANINE LIGASE"/>
    <property type="match status" value="1"/>
</dbReference>
<keyword evidence="2" id="KW-0436">Ligase</keyword>
<evidence type="ECO:0000256" key="2">
    <source>
        <dbReference type="ARBA" id="ARBA00022598"/>
    </source>
</evidence>
<proteinExistence type="inferred from homology"/>
<dbReference type="InterPro" id="IPR011761">
    <property type="entry name" value="ATP-grasp"/>
</dbReference>
<dbReference type="InterPro" id="IPR011095">
    <property type="entry name" value="Dala_Dala_lig_C"/>
</dbReference>
<dbReference type="PANTHER" id="PTHR23132:SF23">
    <property type="entry name" value="D-ALANINE--D-ALANINE LIGASE B"/>
    <property type="match status" value="1"/>
</dbReference>
<feature type="domain" description="ATP-grasp" evidence="4">
    <location>
        <begin position="132"/>
        <end position="336"/>
    </location>
</feature>
<accession>A0ABV6CXA9</accession>
<dbReference type="SUPFAM" id="SSF56059">
    <property type="entry name" value="Glutathione synthetase ATP-binding domain-like"/>
    <property type="match status" value="1"/>
</dbReference>
<dbReference type="Gene3D" id="3.30.1490.20">
    <property type="entry name" value="ATP-grasp fold, A domain"/>
    <property type="match status" value="1"/>
</dbReference>
<dbReference type="Proteomes" id="UP001589798">
    <property type="component" value="Unassembled WGS sequence"/>
</dbReference>
<organism evidence="5 6">
    <name type="scientific">Novosphingobium soli</name>
    <dbReference type="NCBI Taxonomy" id="574956"/>
    <lineage>
        <taxon>Bacteria</taxon>
        <taxon>Pseudomonadati</taxon>
        <taxon>Pseudomonadota</taxon>
        <taxon>Alphaproteobacteria</taxon>
        <taxon>Sphingomonadales</taxon>
        <taxon>Sphingomonadaceae</taxon>
        <taxon>Novosphingobium</taxon>
    </lineage>
</organism>
<evidence type="ECO:0000259" key="4">
    <source>
        <dbReference type="PROSITE" id="PS50975"/>
    </source>
</evidence>
<comment type="caution">
    <text evidence="5">The sequence shown here is derived from an EMBL/GenBank/DDBJ whole genome shotgun (WGS) entry which is preliminary data.</text>
</comment>
<name>A0ABV6CXA9_9SPHN</name>
<sequence>MQHIPATSGRSFEIPAEPLAVPDAVKERLRLLYVAKHARSAGGADAEDGTHAVYHAEIRDVLRDIGFDLRVADDYRVLFERPEVDFVFPLLNRGGFLNSEMMLPLLCNRLGLPYLGGGPIIRGTSDDKHLTKLIARSRGIPTADWAVYRRGTAVDPARCPRAERYVIKPNASSASWGVRAATDWAGVRQAVAEIQEEGHDALVEPFITGHDIEVSIITRDGRPLILPTMIVEQEDPADLRSYSEKRDLSCGARTYTIRPFLEAARLPAIEAAALSMMEEFAPFDYGRFECRLDVETGAFQFLEVNLNCNLWSRKTISMAARLGGWTHRELIETILCESLRRNGLIDRASAGSTGRFEAVEPRRPLPVPA</sequence>
<dbReference type="Pfam" id="PF07478">
    <property type="entry name" value="Dala_Dala_lig_C"/>
    <property type="match status" value="1"/>
</dbReference>
<dbReference type="RefSeq" id="WP_379486747.1">
    <property type="nucleotide sequence ID" value="NZ_JBHLWK010000010.1"/>
</dbReference>
<evidence type="ECO:0000313" key="5">
    <source>
        <dbReference type="EMBL" id="MFC0203978.1"/>
    </source>
</evidence>
<keyword evidence="3" id="KW-0067">ATP-binding</keyword>
<keyword evidence="3" id="KW-0547">Nucleotide-binding</keyword>
<protein>
    <submittedName>
        <fullName evidence="5">Phosphoribosylglycinamide synthetase</fullName>
    </submittedName>
</protein>
<dbReference type="Gene3D" id="3.30.470.20">
    <property type="entry name" value="ATP-grasp fold, B domain"/>
    <property type="match status" value="1"/>
</dbReference>
<keyword evidence="6" id="KW-1185">Reference proteome</keyword>
<dbReference type="EMBL" id="JBHLWK010000010">
    <property type="protein sequence ID" value="MFC0203978.1"/>
    <property type="molecule type" value="Genomic_DNA"/>
</dbReference>